<reference evidence="2" key="1">
    <citation type="submission" date="2023-10" db="EMBL/GenBank/DDBJ databases">
        <title>Genome assembly of Pristionchus species.</title>
        <authorList>
            <person name="Yoshida K."/>
            <person name="Sommer R.J."/>
        </authorList>
    </citation>
    <scope>NUCLEOTIDE SEQUENCE</scope>
    <source>
        <strain evidence="2">RS5133</strain>
    </source>
</reference>
<feature type="non-terminal residue" evidence="2">
    <location>
        <position position="221"/>
    </location>
</feature>
<name>A0AAV5USK7_9BILA</name>
<keyword evidence="3" id="KW-1185">Reference proteome</keyword>
<evidence type="ECO:0000256" key="1">
    <source>
        <dbReference type="SAM" id="SignalP"/>
    </source>
</evidence>
<accession>A0AAV5USK7</accession>
<evidence type="ECO:0000313" key="3">
    <source>
        <dbReference type="Proteomes" id="UP001432322"/>
    </source>
</evidence>
<proteinExistence type="predicted"/>
<evidence type="ECO:0000313" key="2">
    <source>
        <dbReference type="EMBL" id="GMT09557.1"/>
    </source>
</evidence>
<feature type="chain" id="PRO_5043674982" evidence="1">
    <location>
        <begin position="17"/>
        <end position="221"/>
    </location>
</feature>
<protein>
    <submittedName>
        <fullName evidence="2">Uncharacterized protein</fullName>
    </submittedName>
</protein>
<comment type="caution">
    <text evidence="2">The sequence shown here is derived from an EMBL/GenBank/DDBJ whole genome shotgun (WGS) entry which is preliminary data.</text>
</comment>
<gene>
    <name evidence="2" type="ORF">PFISCL1PPCAC_854</name>
</gene>
<feature type="non-terminal residue" evidence="2">
    <location>
        <position position="1"/>
    </location>
</feature>
<dbReference type="EMBL" id="BTSY01000001">
    <property type="protein sequence ID" value="GMT09557.1"/>
    <property type="molecule type" value="Genomic_DNA"/>
</dbReference>
<keyword evidence="1" id="KW-0732">Signal</keyword>
<organism evidence="2 3">
    <name type="scientific">Pristionchus fissidentatus</name>
    <dbReference type="NCBI Taxonomy" id="1538716"/>
    <lineage>
        <taxon>Eukaryota</taxon>
        <taxon>Metazoa</taxon>
        <taxon>Ecdysozoa</taxon>
        <taxon>Nematoda</taxon>
        <taxon>Chromadorea</taxon>
        <taxon>Rhabditida</taxon>
        <taxon>Rhabditina</taxon>
        <taxon>Diplogasteromorpha</taxon>
        <taxon>Diplogasteroidea</taxon>
        <taxon>Neodiplogasteridae</taxon>
        <taxon>Pristionchus</taxon>
    </lineage>
</organism>
<feature type="signal peptide" evidence="1">
    <location>
        <begin position="1"/>
        <end position="16"/>
    </location>
</feature>
<sequence length="221" mass="25590">YVFVVLLFLEAGPVSTDTDCGTKYRCFQPKDCAVGNILEQVTTELPDCYVTFKFHPYSEFWYRVIMETIEGVNKIELIKYNALKNTENPIFECGRVGNTTSVSYEGNKEIPKIINVSSPFERLKCEFDVRLKSGKVINLDDSDDYVQSIVSADNHKNKTDVNKILVKYFCLPTALMVPRDNFEQNKYYEKVSYNFGDVFCNQPNIFKTIEFREENSESYVQ</sequence>
<dbReference type="Proteomes" id="UP001432322">
    <property type="component" value="Unassembled WGS sequence"/>
</dbReference>
<dbReference type="AlphaFoldDB" id="A0AAV5USK7"/>